<dbReference type="Gene3D" id="3.40.1390.10">
    <property type="entry name" value="MurE/MurF, N-terminal domain"/>
    <property type="match status" value="1"/>
</dbReference>
<keyword evidence="2 7" id="KW-0441">Lipid A biosynthesis</keyword>
<comment type="pathway">
    <text evidence="7">Bacterial outer membrane biogenesis; LPS lipid A biosynthesis.</text>
</comment>
<dbReference type="PANTHER" id="PTHR43378">
    <property type="entry name" value="UDP-3-O-ACYLGLUCOSAMINE N-ACYLTRANSFERASE"/>
    <property type="match status" value="1"/>
</dbReference>
<evidence type="ECO:0000256" key="7">
    <source>
        <dbReference type="HAMAP-Rule" id="MF_00523"/>
    </source>
</evidence>
<dbReference type="InterPro" id="IPR020573">
    <property type="entry name" value="UDP_GlcNAc_AcTrfase_non-rep"/>
</dbReference>
<dbReference type="GO" id="GO:0016020">
    <property type="term" value="C:membrane"/>
    <property type="evidence" value="ECO:0007669"/>
    <property type="project" value="GOC"/>
</dbReference>
<dbReference type="GO" id="GO:0009245">
    <property type="term" value="P:lipid A biosynthetic process"/>
    <property type="evidence" value="ECO:0007669"/>
    <property type="project" value="UniProtKB-UniRule"/>
</dbReference>
<dbReference type="InterPro" id="IPR018357">
    <property type="entry name" value="Hexapep_transf_CS"/>
</dbReference>
<dbReference type="EC" id="2.3.1.191" evidence="7"/>
<dbReference type="FunCoup" id="A0A317ZLK9">
    <property type="interactions" value="314"/>
</dbReference>
<dbReference type="OrthoDB" id="9784739at2"/>
<comment type="subunit">
    <text evidence="7">Homotrimer.</text>
</comment>
<evidence type="ECO:0000256" key="1">
    <source>
        <dbReference type="ARBA" id="ARBA00022516"/>
    </source>
</evidence>
<comment type="catalytic activity">
    <reaction evidence="7">
        <text>a UDP-3-O-[(3R)-3-hydroxyacyl]-alpha-D-glucosamine + a (3R)-hydroxyacyl-[ACP] = a UDP-2-N,3-O-bis[(3R)-3-hydroxyacyl]-alpha-D-glucosamine + holo-[ACP] + H(+)</text>
        <dbReference type="Rhea" id="RHEA:53836"/>
        <dbReference type="Rhea" id="RHEA-COMP:9685"/>
        <dbReference type="Rhea" id="RHEA-COMP:9945"/>
        <dbReference type="ChEBI" id="CHEBI:15378"/>
        <dbReference type="ChEBI" id="CHEBI:64479"/>
        <dbReference type="ChEBI" id="CHEBI:78827"/>
        <dbReference type="ChEBI" id="CHEBI:137740"/>
        <dbReference type="ChEBI" id="CHEBI:137748"/>
        <dbReference type="EC" id="2.3.1.191"/>
    </reaction>
</comment>
<dbReference type="Gene3D" id="2.160.10.10">
    <property type="entry name" value="Hexapeptide repeat proteins"/>
    <property type="match status" value="1"/>
</dbReference>
<dbReference type="PANTHER" id="PTHR43378:SF2">
    <property type="entry name" value="UDP-3-O-ACYLGLUCOSAMINE N-ACYLTRANSFERASE 1, MITOCHONDRIAL-RELATED"/>
    <property type="match status" value="1"/>
</dbReference>
<evidence type="ECO:0000256" key="6">
    <source>
        <dbReference type="ARBA" id="ARBA00023315"/>
    </source>
</evidence>
<comment type="function">
    <text evidence="7">Catalyzes the N-acylation of UDP-3-O-acylglucosamine using 3-hydroxyacyl-ACP as the acyl donor. Is involved in the biosynthesis of lipid A, a phosphorylated glycolipid that anchors the lipopolysaccharide to the outer membrane of the cell.</text>
</comment>
<dbReference type="Pfam" id="PF25087">
    <property type="entry name" value="GMPPB_C"/>
    <property type="match status" value="1"/>
</dbReference>
<keyword evidence="1 7" id="KW-0444">Lipid biosynthesis</keyword>
<sequence length="348" mass="36943">MAFVFSLQRILEMLPPDVESVGDFSGDIVGIASLSSAKAGDLSFLGNHKYHSQVETSNASVVLLPKDYDGEPSEGQIYLKVENPSFSLAMICREIERLLMPAPEPGAHPSAVIHPEAKVSPEATIGPLCVVEAGATVEAAVLESQVHVGRHAKISAGTYLFPRVVVGNYCEIGERNRLLPGCVIGSDGYGYEFVENAHQRVPQVGRVVTAADVDVGANSTIDRARFGSTYIGQGTKIDNQVQIAHNVRVGKHCLLVAQVGISGSTEIGDGVVIGGQAGVAGHLQIGDGAMIAGGAAIVKSVEAGTKMRGSPATEMALHNRIIVLQRKLPELFKRFDQLEKSIESREQE</sequence>
<dbReference type="AlphaFoldDB" id="A0A317ZLK9"/>
<dbReference type="SUPFAM" id="SSF51161">
    <property type="entry name" value="Trimeric LpxA-like enzymes"/>
    <property type="match status" value="1"/>
</dbReference>
<protein>
    <recommendedName>
        <fullName evidence="7">UDP-3-O-acylglucosamine N-acyltransferase</fullName>
        <ecNumber evidence="7">2.3.1.191</ecNumber>
    </recommendedName>
</protein>
<gene>
    <name evidence="7 10" type="primary">lpxD</name>
    <name evidence="10" type="ORF">DDZ13_05935</name>
</gene>
<dbReference type="UniPathway" id="UPA00973"/>
<dbReference type="InterPro" id="IPR001451">
    <property type="entry name" value="Hexapep"/>
</dbReference>
<comment type="similarity">
    <text evidence="7">Belongs to the transferase hexapeptide repeat family. LpxD subfamily.</text>
</comment>
<evidence type="ECO:0000256" key="4">
    <source>
        <dbReference type="ARBA" id="ARBA00022737"/>
    </source>
</evidence>
<dbReference type="RefSeq" id="WP_110130515.1">
    <property type="nucleotide sequence ID" value="NZ_QHJQ01000003.1"/>
</dbReference>
<dbReference type="NCBIfam" id="NF002060">
    <property type="entry name" value="PRK00892.1"/>
    <property type="match status" value="1"/>
</dbReference>
<feature type="domain" description="Mannose-1-phosphate guanyltransferase C-terminal" evidence="9">
    <location>
        <begin position="108"/>
        <end position="187"/>
    </location>
</feature>
<keyword evidence="6 7" id="KW-0012">Acyltransferase</keyword>
<dbReference type="Pfam" id="PF04613">
    <property type="entry name" value="LpxD"/>
    <property type="match status" value="1"/>
</dbReference>
<dbReference type="NCBIfam" id="TIGR01853">
    <property type="entry name" value="lipid_A_lpxD"/>
    <property type="match status" value="1"/>
</dbReference>
<organism evidence="10 11">
    <name type="scientific">Coraliomargarita sinensis</name>
    <dbReference type="NCBI Taxonomy" id="2174842"/>
    <lineage>
        <taxon>Bacteria</taxon>
        <taxon>Pseudomonadati</taxon>
        <taxon>Verrucomicrobiota</taxon>
        <taxon>Opitutia</taxon>
        <taxon>Puniceicoccales</taxon>
        <taxon>Coraliomargaritaceae</taxon>
        <taxon>Coraliomargarita</taxon>
    </lineage>
</organism>
<evidence type="ECO:0000313" key="11">
    <source>
        <dbReference type="Proteomes" id="UP000247099"/>
    </source>
</evidence>
<keyword evidence="4 7" id="KW-0677">Repeat</keyword>
<dbReference type="Proteomes" id="UP000247099">
    <property type="component" value="Unassembled WGS sequence"/>
</dbReference>
<accession>A0A317ZLK9</accession>
<feature type="active site" description="Proton acceptor" evidence="7">
    <location>
        <position position="245"/>
    </location>
</feature>
<evidence type="ECO:0000259" key="8">
    <source>
        <dbReference type="Pfam" id="PF04613"/>
    </source>
</evidence>
<dbReference type="HAMAP" id="MF_00523">
    <property type="entry name" value="LpxD"/>
    <property type="match status" value="1"/>
</dbReference>
<dbReference type="GO" id="GO:0103118">
    <property type="term" value="F:UDP-3-O-[(3R)-3-hydroxyacyl]-glucosamine N-acyltransferase activity"/>
    <property type="evidence" value="ECO:0007669"/>
    <property type="project" value="UniProtKB-EC"/>
</dbReference>
<dbReference type="InParanoid" id="A0A317ZLK9"/>
<dbReference type="Pfam" id="PF00132">
    <property type="entry name" value="Hexapep"/>
    <property type="match status" value="1"/>
</dbReference>
<dbReference type="InterPro" id="IPR007691">
    <property type="entry name" value="LpxD"/>
</dbReference>
<evidence type="ECO:0000313" key="10">
    <source>
        <dbReference type="EMBL" id="PXA04709.1"/>
    </source>
</evidence>
<comment type="caution">
    <text evidence="10">The sequence shown here is derived from an EMBL/GenBank/DDBJ whole genome shotgun (WGS) entry which is preliminary data.</text>
</comment>
<name>A0A317ZLK9_9BACT</name>
<keyword evidence="11" id="KW-1185">Reference proteome</keyword>
<dbReference type="EMBL" id="QHJQ01000003">
    <property type="protein sequence ID" value="PXA04709.1"/>
    <property type="molecule type" value="Genomic_DNA"/>
</dbReference>
<feature type="domain" description="UDP-3-O-[3-hydroxymyristoyl] glucosamine N-acyltransferase non-repeat region" evidence="8">
    <location>
        <begin position="28"/>
        <end position="91"/>
    </location>
</feature>
<reference evidence="10 11" key="1">
    <citation type="submission" date="2018-05" db="EMBL/GenBank/DDBJ databases">
        <title>Coraliomargarita sinensis sp. nov., isolated from a marine solar saltern.</title>
        <authorList>
            <person name="Zhou L.Y."/>
        </authorList>
    </citation>
    <scope>NUCLEOTIDE SEQUENCE [LARGE SCALE GENOMIC DNA]</scope>
    <source>
        <strain evidence="10 11">WN38</strain>
    </source>
</reference>
<keyword evidence="5 7" id="KW-0443">Lipid metabolism</keyword>
<evidence type="ECO:0000256" key="5">
    <source>
        <dbReference type="ARBA" id="ARBA00023098"/>
    </source>
</evidence>
<dbReference type="InterPro" id="IPR011004">
    <property type="entry name" value="Trimer_LpxA-like_sf"/>
</dbReference>
<evidence type="ECO:0000256" key="2">
    <source>
        <dbReference type="ARBA" id="ARBA00022556"/>
    </source>
</evidence>
<proteinExistence type="inferred from homology"/>
<evidence type="ECO:0000259" key="9">
    <source>
        <dbReference type="Pfam" id="PF25087"/>
    </source>
</evidence>
<keyword evidence="3 7" id="KW-0808">Transferase</keyword>
<dbReference type="CDD" id="cd03352">
    <property type="entry name" value="LbH_LpxD"/>
    <property type="match status" value="1"/>
</dbReference>
<dbReference type="InterPro" id="IPR056729">
    <property type="entry name" value="GMPPB_C"/>
</dbReference>
<dbReference type="PROSITE" id="PS00101">
    <property type="entry name" value="HEXAPEP_TRANSFERASES"/>
    <property type="match status" value="1"/>
</dbReference>
<evidence type="ECO:0000256" key="3">
    <source>
        <dbReference type="ARBA" id="ARBA00022679"/>
    </source>
</evidence>
<dbReference type="GO" id="GO:0016410">
    <property type="term" value="F:N-acyltransferase activity"/>
    <property type="evidence" value="ECO:0007669"/>
    <property type="project" value="InterPro"/>
</dbReference>